<name>A0AAP0NUZ3_9MAGN</name>
<sequence>MRVQTSRHIAHRAASFETSTPVRSEFLGSIQARVDVPGTKSGHSTVDLLEEELNYREKDDEMPCQLRSVENSC</sequence>
<keyword evidence="2" id="KW-1185">Reference proteome</keyword>
<evidence type="ECO:0000313" key="1">
    <source>
        <dbReference type="EMBL" id="KAK9118660.1"/>
    </source>
</evidence>
<dbReference type="AlphaFoldDB" id="A0AAP0NUZ3"/>
<organism evidence="1 2">
    <name type="scientific">Stephania cephalantha</name>
    <dbReference type="NCBI Taxonomy" id="152367"/>
    <lineage>
        <taxon>Eukaryota</taxon>
        <taxon>Viridiplantae</taxon>
        <taxon>Streptophyta</taxon>
        <taxon>Embryophyta</taxon>
        <taxon>Tracheophyta</taxon>
        <taxon>Spermatophyta</taxon>
        <taxon>Magnoliopsida</taxon>
        <taxon>Ranunculales</taxon>
        <taxon>Menispermaceae</taxon>
        <taxon>Menispermoideae</taxon>
        <taxon>Cissampelideae</taxon>
        <taxon>Stephania</taxon>
    </lineage>
</organism>
<accession>A0AAP0NUZ3</accession>
<comment type="caution">
    <text evidence="1">The sequence shown here is derived from an EMBL/GenBank/DDBJ whole genome shotgun (WGS) entry which is preliminary data.</text>
</comment>
<evidence type="ECO:0000313" key="2">
    <source>
        <dbReference type="Proteomes" id="UP001419268"/>
    </source>
</evidence>
<proteinExistence type="predicted"/>
<dbReference type="Proteomes" id="UP001419268">
    <property type="component" value="Unassembled WGS sequence"/>
</dbReference>
<gene>
    <name evidence="1" type="ORF">Scep_016753</name>
</gene>
<protein>
    <submittedName>
        <fullName evidence="1">Uncharacterized protein</fullName>
    </submittedName>
</protein>
<dbReference type="EMBL" id="JBBNAG010000007">
    <property type="protein sequence ID" value="KAK9118660.1"/>
    <property type="molecule type" value="Genomic_DNA"/>
</dbReference>
<reference evidence="1 2" key="1">
    <citation type="submission" date="2024-01" db="EMBL/GenBank/DDBJ databases">
        <title>Genome assemblies of Stephania.</title>
        <authorList>
            <person name="Yang L."/>
        </authorList>
    </citation>
    <scope>NUCLEOTIDE SEQUENCE [LARGE SCALE GENOMIC DNA]</scope>
    <source>
        <strain evidence="1">JXDWG</strain>
        <tissue evidence="1">Leaf</tissue>
    </source>
</reference>